<dbReference type="NCBIfam" id="TIGR03827">
    <property type="entry name" value="GNAT_ablB"/>
    <property type="match status" value="1"/>
</dbReference>
<comment type="caution">
    <text evidence="2">The sequence shown here is derived from an EMBL/GenBank/DDBJ whole genome shotgun (WGS) entry which is preliminary data.</text>
</comment>
<dbReference type="AlphaFoldDB" id="A0A072NHA1"/>
<dbReference type="RefSeq" id="WP_051678331.1">
    <property type="nucleotide sequence ID" value="NZ_JJRY01000024.1"/>
</dbReference>
<dbReference type="PATRIC" id="fig|1348973.3.peg.4035"/>
<dbReference type="OrthoDB" id="9790652at2"/>
<feature type="domain" description="N-acetyltransferase" evidence="1">
    <location>
        <begin position="131"/>
        <end position="283"/>
    </location>
</feature>
<reference evidence="2 3" key="1">
    <citation type="submission" date="2014-04" db="EMBL/GenBank/DDBJ databases">
        <title>Draft genome sequence of Bacillus azotoformans MEV2011, a (co-) denitrifying strain unable to grow in the presence of oxygen.</title>
        <authorList>
            <person name="Nielsen M."/>
            <person name="Schreiber L."/>
            <person name="Finster K."/>
            <person name="Schramm A."/>
        </authorList>
    </citation>
    <scope>NUCLEOTIDE SEQUENCE [LARGE SCALE GENOMIC DNA]</scope>
    <source>
        <strain evidence="2 3">MEV2011</strain>
    </source>
</reference>
<dbReference type="Gene3D" id="3.40.630.30">
    <property type="match status" value="1"/>
</dbReference>
<dbReference type="InterPro" id="IPR000182">
    <property type="entry name" value="GNAT_dom"/>
</dbReference>
<name>A0A072NHA1_SCHAZ</name>
<dbReference type="InterPro" id="IPR016181">
    <property type="entry name" value="Acyl_CoA_acyltransferase"/>
</dbReference>
<dbReference type="PROSITE" id="PS51186">
    <property type="entry name" value="GNAT"/>
    <property type="match status" value="1"/>
</dbReference>
<accession>A0A072NHA1</accession>
<dbReference type="InterPro" id="IPR022525">
    <property type="entry name" value="GNAT_AblB"/>
</dbReference>
<evidence type="ECO:0000259" key="1">
    <source>
        <dbReference type="PROSITE" id="PS51186"/>
    </source>
</evidence>
<organism evidence="2 3">
    <name type="scientific">Schinkia azotoformans MEV2011</name>
    <dbReference type="NCBI Taxonomy" id="1348973"/>
    <lineage>
        <taxon>Bacteria</taxon>
        <taxon>Bacillati</taxon>
        <taxon>Bacillota</taxon>
        <taxon>Bacilli</taxon>
        <taxon>Bacillales</taxon>
        <taxon>Bacillaceae</taxon>
        <taxon>Calidifontibacillus/Schinkia group</taxon>
        <taxon>Schinkia</taxon>
    </lineage>
</organism>
<dbReference type="Pfam" id="PF13527">
    <property type="entry name" value="Acetyltransf_9"/>
    <property type="match status" value="1"/>
</dbReference>
<dbReference type="GO" id="GO:0008080">
    <property type="term" value="F:N-acetyltransferase activity"/>
    <property type="evidence" value="ECO:0007669"/>
    <property type="project" value="InterPro"/>
</dbReference>
<dbReference type="EMBL" id="JJRY01000024">
    <property type="protein sequence ID" value="KEF36592.1"/>
    <property type="molecule type" value="Genomic_DNA"/>
</dbReference>
<dbReference type="Proteomes" id="UP000027936">
    <property type="component" value="Unassembled WGS sequence"/>
</dbReference>
<dbReference type="CDD" id="cd04301">
    <property type="entry name" value="NAT_SF"/>
    <property type="match status" value="1"/>
</dbReference>
<evidence type="ECO:0000313" key="3">
    <source>
        <dbReference type="Proteomes" id="UP000027936"/>
    </source>
</evidence>
<protein>
    <submittedName>
        <fullName evidence="2">Beta-lysine acetyltransferase</fullName>
    </submittedName>
</protein>
<keyword evidence="2" id="KW-0808">Transferase</keyword>
<gene>
    <name evidence="2" type="ORF">M670_04154</name>
</gene>
<evidence type="ECO:0000313" key="2">
    <source>
        <dbReference type="EMBL" id="KEF36592.1"/>
    </source>
</evidence>
<proteinExistence type="predicted"/>
<dbReference type="SUPFAM" id="SSF55729">
    <property type="entry name" value="Acyl-CoA N-acyltransferases (Nat)"/>
    <property type="match status" value="1"/>
</dbReference>
<sequence length="284" mass="32848">MKSTSETKILKTPDYTIHLYIDYFNKRLRVDDYRGNVNMIVQELNKAMDGYKFTKLIYFSRVEHWRQLLSIGFELEGIINGYFDGSDNYIMTCYKENERRTSTSWLQEDAIIQSIQEKGKKTHEIKLPSQYRIRKAKTKDAVKLAELYNNVFPVYPTPMNNPEYVTKVMITGGTIFYVGECNNELVSAASAEINASLHNAEITDCATLPEHRKYGLLKRLMVELEKELKDAGIYCAFSLARALSYGMNAALFQLGYQYNGRLTNNCFIFDKIENMNVWVKDLSS</sequence>